<evidence type="ECO:0000256" key="2">
    <source>
        <dbReference type="ARBA" id="ARBA00001946"/>
    </source>
</evidence>
<evidence type="ECO:0000256" key="1">
    <source>
        <dbReference type="ARBA" id="ARBA00001120"/>
    </source>
</evidence>
<feature type="active site" description="Proton acceptor; for phosphorylation activity. Proton donor; for dephosphorylation activity" evidence="13">
    <location>
        <position position="181"/>
    </location>
</feature>
<evidence type="ECO:0000313" key="16">
    <source>
        <dbReference type="EMBL" id="OGG51653.1"/>
    </source>
</evidence>
<dbReference type="PANTHER" id="PTHR30305:SF1">
    <property type="entry name" value="HPR KINASE_PHOSPHORYLASE"/>
    <property type="match status" value="1"/>
</dbReference>
<feature type="region of interest" description="Important for the catalytic mechanism of dephosphorylation" evidence="13">
    <location>
        <begin position="268"/>
        <end position="273"/>
    </location>
</feature>
<evidence type="ECO:0000259" key="15">
    <source>
        <dbReference type="Pfam" id="PF07475"/>
    </source>
</evidence>
<reference evidence="16 17" key="1">
    <citation type="journal article" date="2016" name="Nat. Commun.">
        <title>Thousands of microbial genomes shed light on interconnected biogeochemical processes in an aquifer system.</title>
        <authorList>
            <person name="Anantharaman K."/>
            <person name="Brown C.T."/>
            <person name="Hug L.A."/>
            <person name="Sharon I."/>
            <person name="Castelle C.J."/>
            <person name="Probst A.J."/>
            <person name="Thomas B.C."/>
            <person name="Singh A."/>
            <person name="Wilkins M.J."/>
            <person name="Karaoz U."/>
            <person name="Brodie E.L."/>
            <person name="Williams K.H."/>
            <person name="Hubbard S.S."/>
            <person name="Banfield J.F."/>
        </authorList>
    </citation>
    <scope>NUCLEOTIDE SEQUENCE [LARGE SCALE GENOMIC DNA]</scope>
    <source>
        <strain evidence="17">RIFCSPLOWO2_12_FULL_64_10</strain>
    </source>
</reference>
<dbReference type="InterPro" id="IPR011104">
    <property type="entry name" value="Hpr_kin/Pase_C"/>
</dbReference>
<feature type="domain" description="HPr kinase/phosphorylase C-terminal" evidence="15">
    <location>
        <begin position="135"/>
        <end position="302"/>
    </location>
</feature>
<keyword evidence="6 13" id="KW-0479">Metal-binding</keyword>
<dbReference type="InterPro" id="IPR027417">
    <property type="entry name" value="P-loop_NTPase"/>
</dbReference>
<dbReference type="HAMAP" id="MF_01249">
    <property type="entry name" value="HPr_kinase"/>
    <property type="match status" value="1"/>
</dbReference>
<evidence type="ECO:0000256" key="8">
    <source>
        <dbReference type="ARBA" id="ARBA00022777"/>
    </source>
</evidence>
<dbReference type="InterPro" id="IPR028979">
    <property type="entry name" value="Ser_kin/Pase_Hpr-like_N_sf"/>
</dbReference>
<feature type="region of interest" description="Important for the catalytic mechanism of both phosphorylation and dephosphorylation" evidence="13">
    <location>
        <begin position="205"/>
        <end position="214"/>
    </location>
</feature>
<dbReference type="GO" id="GO:0006109">
    <property type="term" value="P:regulation of carbohydrate metabolic process"/>
    <property type="evidence" value="ECO:0007669"/>
    <property type="project" value="UniProtKB-UniRule"/>
</dbReference>
<comment type="caution">
    <text evidence="13">Lacks conserved residue(s) required for the propagation of feature annotation.</text>
</comment>
<dbReference type="EMBL" id="MFKF01000174">
    <property type="protein sequence ID" value="OGG51653.1"/>
    <property type="molecule type" value="Genomic_DNA"/>
</dbReference>
<evidence type="ECO:0000256" key="10">
    <source>
        <dbReference type="ARBA" id="ARBA00022842"/>
    </source>
</evidence>
<keyword evidence="8 13" id="KW-0418">Kinase</keyword>
<comment type="subunit">
    <text evidence="13">Homohexamer.</text>
</comment>
<comment type="caution">
    <text evidence="16">The sequence shown here is derived from an EMBL/GenBank/DDBJ whole genome shotgun (WGS) entry which is preliminary data.</text>
</comment>
<sequence length="322" mass="36299">MRTLSIGQWVEVFGGKLALKVEAGHKGLDRLITSSEIHRPMGALTGFVGLFTFDRVQVLGNTEILFLDGLSEQARREALEVIYQFDIPCVVITDDNRSSPVMRDLADQKGIPLLQTRFSTTKFAHLFSLYMDDFFAPQTTLHGSLVDVNGIGLLFIGKSAIGKSEVALDLVERGHRLVADDVVIVSRKTQGILVGTSPEMLRTFLEIRGLGILDVRNMFGIRAFRIQKRIEIVVKLVEWDDSLDYERTGLEDHYASIMDVEIPLVTVPIYPGKNITVIAEAIALNHQLKLQGYHTAQEFNRRQMEYMKKKRPSDVQIRVDVE</sequence>
<dbReference type="GO" id="GO:0000155">
    <property type="term" value="F:phosphorelay sensor kinase activity"/>
    <property type="evidence" value="ECO:0007669"/>
    <property type="project" value="InterPro"/>
</dbReference>
<keyword evidence="11 13" id="KW-0511">Multifunctional enzyme</keyword>
<dbReference type="Pfam" id="PF02603">
    <property type="entry name" value="Hpr_kinase_N"/>
    <property type="match status" value="1"/>
</dbReference>
<keyword evidence="5 13" id="KW-0808">Transferase</keyword>
<dbReference type="SUPFAM" id="SSF53795">
    <property type="entry name" value="PEP carboxykinase-like"/>
    <property type="match status" value="1"/>
</dbReference>
<evidence type="ECO:0000256" key="12">
    <source>
        <dbReference type="ARBA" id="ARBA00047657"/>
    </source>
</evidence>
<comment type="catalytic activity">
    <reaction evidence="12 13">
        <text>[HPr protein]-O-phospho-L-serine + phosphate + H(+) = [HPr protein]-L-serine + diphosphate</text>
        <dbReference type="Rhea" id="RHEA:46604"/>
        <dbReference type="Rhea" id="RHEA-COMP:11602"/>
        <dbReference type="Rhea" id="RHEA-COMP:11603"/>
        <dbReference type="ChEBI" id="CHEBI:15378"/>
        <dbReference type="ChEBI" id="CHEBI:29999"/>
        <dbReference type="ChEBI" id="CHEBI:33019"/>
        <dbReference type="ChEBI" id="CHEBI:43474"/>
        <dbReference type="ChEBI" id="CHEBI:83421"/>
    </reaction>
</comment>
<dbReference type="GO" id="GO:0004712">
    <property type="term" value="F:protein serine/threonine/tyrosine kinase activity"/>
    <property type="evidence" value="ECO:0007669"/>
    <property type="project" value="UniProtKB-UniRule"/>
</dbReference>
<name>A0A1F6CR80_HANXR</name>
<evidence type="ECO:0000256" key="13">
    <source>
        <dbReference type="HAMAP-Rule" id="MF_01249"/>
    </source>
</evidence>
<protein>
    <recommendedName>
        <fullName evidence="13">HPr kinase/phosphorylase</fullName>
        <shortName evidence="13">HPrK/P</shortName>
        <ecNumber evidence="13">2.7.11.-</ecNumber>
        <ecNumber evidence="13">2.7.4.-</ecNumber>
    </recommendedName>
    <alternativeName>
        <fullName evidence="13">HPr(Ser) kinase/phosphorylase</fullName>
    </alternativeName>
</protein>
<proteinExistence type="inferred from homology"/>
<comment type="domain">
    <text evidence="13">The Walker A ATP-binding motif also binds Pi and PPi.</text>
</comment>
<dbReference type="Pfam" id="PF07475">
    <property type="entry name" value="Hpr_kinase_C"/>
    <property type="match status" value="1"/>
</dbReference>
<comment type="cofactor">
    <cofactor evidence="2 13">
        <name>Mg(2+)</name>
        <dbReference type="ChEBI" id="CHEBI:18420"/>
    </cofactor>
</comment>
<keyword evidence="4 13" id="KW-0723">Serine/threonine-protein kinase</keyword>
<feature type="active site" evidence="13">
    <location>
        <position position="142"/>
    </location>
</feature>
<evidence type="ECO:0000259" key="14">
    <source>
        <dbReference type="Pfam" id="PF02603"/>
    </source>
</evidence>
<dbReference type="CDD" id="cd01918">
    <property type="entry name" value="HprK_C"/>
    <property type="match status" value="1"/>
</dbReference>
<dbReference type="FunFam" id="3.40.50.300:FF:000174">
    <property type="entry name" value="HPr kinase/phosphorylase"/>
    <property type="match status" value="1"/>
</dbReference>
<feature type="active site" evidence="13">
    <location>
        <position position="163"/>
    </location>
</feature>
<evidence type="ECO:0000256" key="7">
    <source>
        <dbReference type="ARBA" id="ARBA00022741"/>
    </source>
</evidence>
<comment type="similarity">
    <text evidence="3 13">Belongs to the HPrK/P family.</text>
</comment>
<feature type="binding site" evidence="13">
    <location>
        <position position="164"/>
    </location>
    <ligand>
        <name>Mg(2+)</name>
        <dbReference type="ChEBI" id="CHEBI:18420"/>
    </ligand>
</feature>
<comment type="function">
    <text evidence="13">Catalyzes the ATP- as well as the pyrophosphate-dependent phosphorylation of a specific serine residue in HPr, a phosphocarrier protein of the phosphoenolpyruvate-dependent sugar phosphotransferase system (PTS). HprK/P also catalyzes the pyrophosphate-producing, inorganic phosphate-dependent dephosphorylation (phosphorolysis) of seryl-phosphorylated HPr (P-Ser-HPr).</text>
</comment>
<dbReference type="GO" id="GO:0000287">
    <property type="term" value="F:magnesium ion binding"/>
    <property type="evidence" value="ECO:0007669"/>
    <property type="project" value="UniProtKB-UniRule"/>
</dbReference>
<evidence type="ECO:0000256" key="3">
    <source>
        <dbReference type="ARBA" id="ARBA00006883"/>
    </source>
</evidence>
<dbReference type="AlphaFoldDB" id="A0A1F6CR80"/>
<feature type="active site" evidence="13">
    <location>
        <position position="247"/>
    </location>
</feature>
<dbReference type="InterPro" id="IPR011126">
    <property type="entry name" value="Hpr_kin/Pase_Hpr_N"/>
</dbReference>
<gene>
    <name evidence="13" type="primary">hprK</name>
    <name evidence="16" type="ORF">A3F84_29355</name>
</gene>
<feature type="domain" description="HPr(Ser) kinase/phosphorylase N-terminal" evidence="14">
    <location>
        <begin position="16"/>
        <end position="130"/>
    </location>
</feature>
<keyword evidence="7 13" id="KW-0547">Nucleotide-binding</keyword>
<feature type="binding site" evidence="13">
    <location>
        <position position="206"/>
    </location>
    <ligand>
        <name>Mg(2+)</name>
        <dbReference type="ChEBI" id="CHEBI:18420"/>
    </ligand>
</feature>
<dbReference type="InterPro" id="IPR003755">
    <property type="entry name" value="HPr(Ser)_kin/Pase"/>
</dbReference>
<evidence type="ECO:0000313" key="17">
    <source>
        <dbReference type="Proteomes" id="UP000178606"/>
    </source>
</evidence>
<dbReference type="EC" id="2.7.11.-" evidence="13"/>
<dbReference type="GO" id="GO:0005524">
    <property type="term" value="F:ATP binding"/>
    <property type="evidence" value="ECO:0007669"/>
    <property type="project" value="UniProtKB-UniRule"/>
</dbReference>
<dbReference type="PANTHER" id="PTHR30305">
    <property type="entry name" value="PROTEIN YJDM-RELATED"/>
    <property type="match status" value="1"/>
</dbReference>
<accession>A0A1F6CR80</accession>
<keyword evidence="10 13" id="KW-0460">Magnesium</keyword>
<dbReference type="Gene3D" id="3.40.50.300">
    <property type="entry name" value="P-loop containing nucleotide triphosphate hydrolases"/>
    <property type="match status" value="1"/>
</dbReference>
<dbReference type="NCBIfam" id="TIGR00679">
    <property type="entry name" value="hpr-ser"/>
    <property type="match status" value="1"/>
</dbReference>
<comment type="miscellaneous">
    <text evidence="13">Both phosphorylation and phosphorolysis are carried out by the same active site and suggest a common mechanism for both reactions.</text>
</comment>
<dbReference type="GO" id="GO:0004674">
    <property type="term" value="F:protein serine/threonine kinase activity"/>
    <property type="evidence" value="ECO:0007669"/>
    <property type="project" value="UniProtKB-KW"/>
</dbReference>
<evidence type="ECO:0000256" key="6">
    <source>
        <dbReference type="ARBA" id="ARBA00022723"/>
    </source>
</evidence>
<organism evidence="16 17">
    <name type="scientific">Handelsmanbacteria sp. (strain RIFCSPLOWO2_12_FULL_64_10)</name>
    <dbReference type="NCBI Taxonomy" id="1817868"/>
    <lineage>
        <taxon>Bacteria</taxon>
        <taxon>Candidatus Handelsmaniibacteriota</taxon>
    </lineage>
</organism>
<evidence type="ECO:0000256" key="4">
    <source>
        <dbReference type="ARBA" id="ARBA00022527"/>
    </source>
</evidence>
<dbReference type="SUPFAM" id="SSF75138">
    <property type="entry name" value="HprK N-terminal domain-like"/>
    <property type="match status" value="1"/>
</dbReference>
<dbReference type="EC" id="2.7.4.-" evidence="13"/>
<evidence type="ECO:0000256" key="9">
    <source>
        <dbReference type="ARBA" id="ARBA00022840"/>
    </source>
</evidence>
<dbReference type="Proteomes" id="UP000178606">
    <property type="component" value="Unassembled WGS sequence"/>
</dbReference>
<evidence type="ECO:0000256" key="11">
    <source>
        <dbReference type="ARBA" id="ARBA00023268"/>
    </source>
</evidence>
<comment type="catalytic activity">
    <reaction evidence="1 13">
        <text>[HPr protein]-L-serine + ATP = [HPr protein]-O-phospho-L-serine + ADP + H(+)</text>
        <dbReference type="Rhea" id="RHEA:46600"/>
        <dbReference type="Rhea" id="RHEA-COMP:11602"/>
        <dbReference type="Rhea" id="RHEA-COMP:11603"/>
        <dbReference type="ChEBI" id="CHEBI:15378"/>
        <dbReference type="ChEBI" id="CHEBI:29999"/>
        <dbReference type="ChEBI" id="CHEBI:30616"/>
        <dbReference type="ChEBI" id="CHEBI:83421"/>
        <dbReference type="ChEBI" id="CHEBI:456216"/>
    </reaction>
</comment>
<evidence type="ECO:0000256" key="5">
    <source>
        <dbReference type="ARBA" id="ARBA00022679"/>
    </source>
</evidence>
<dbReference type="Gene3D" id="3.40.1390.20">
    <property type="entry name" value="HprK N-terminal domain-like"/>
    <property type="match status" value="1"/>
</dbReference>
<keyword evidence="9 13" id="KW-0067">ATP-binding</keyword>